<feature type="domain" description="AP2/ERF" evidence="6">
    <location>
        <begin position="1"/>
        <end position="53"/>
    </location>
</feature>
<accession>A0A2K3LMJ3</accession>
<evidence type="ECO:0000259" key="6">
    <source>
        <dbReference type="PROSITE" id="PS51032"/>
    </source>
</evidence>
<feature type="non-terminal residue" evidence="7">
    <location>
        <position position="1"/>
    </location>
</feature>
<dbReference type="GO" id="GO:0005634">
    <property type="term" value="C:nucleus"/>
    <property type="evidence" value="ECO:0007669"/>
    <property type="project" value="UniProtKB-SubCell"/>
</dbReference>
<comment type="subcellular location">
    <subcellularLocation>
        <location evidence="1">Nucleus</location>
    </subcellularLocation>
</comment>
<keyword evidence="5" id="KW-0539">Nucleus</keyword>
<evidence type="ECO:0000256" key="2">
    <source>
        <dbReference type="ARBA" id="ARBA00023015"/>
    </source>
</evidence>
<dbReference type="InterPro" id="IPR016177">
    <property type="entry name" value="DNA-bd_dom_sf"/>
</dbReference>
<gene>
    <name evidence="7" type="ORF">L195_g035731</name>
</gene>
<keyword evidence="4" id="KW-0804">Transcription</keyword>
<dbReference type="Gene3D" id="3.30.730.10">
    <property type="entry name" value="AP2/ERF domain"/>
    <property type="match status" value="1"/>
</dbReference>
<dbReference type="PANTHER" id="PTHR32467">
    <property type="entry name" value="AP2-LIKE ETHYLENE-RESPONSIVE TRANSCRIPTION FACTOR"/>
    <property type="match status" value="1"/>
</dbReference>
<dbReference type="Proteomes" id="UP000236291">
    <property type="component" value="Unassembled WGS sequence"/>
</dbReference>
<evidence type="ECO:0000256" key="3">
    <source>
        <dbReference type="ARBA" id="ARBA00023125"/>
    </source>
</evidence>
<dbReference type="InterPro" id="IPR036955">
    <property type="entry name" value="AP2/ERF_dom_sf"/>
</dbReference>
<name>A0A2K3LMJ3_TRIPR</name>
<keyword evidence="2" id="KW-0805">Transcription regulation</keyword>
<dbReference type="GO" id="GO:0003677">
    <property type="term" value="F:DNA binding"/>
    <property type="evidence" value="ECO:0007669"/>
    <property type="project" value="UniProtKB-KW"/>
</dbReference>
<evidence type="ECO:0000256" key="5">
    <source>
        <dbReference type="ARBA" id="ARBA00023242"/>
    </source>
</evidence>
<dbReference type="CDD" id="cd00018">
    <property type="entry name" value="AP2"/>
    <property type="match status" value="1"/>
</dbReference>
<evidence type="ECO:0000256" key="1">
    <source>
        <dbReference type="ARBA" id="ARBA00004123"/>
    </source>
</evidence>
<dbReference type="GO" id="GO:0003700">
    <property type="term" value="F:DNA-binding transcription factor activity"/>
    <property type="evidence" value="ECO:0007669"/>
    <property type="project" value="InterPro"/>
</dbReference>
<evidence type="ECO:0000313" key="7">
    <source>
        <dbReference type="EMBL" id="PNX79743.1"/>
    </source>
</evidence>
<sequence>RHHQHGRWQARIGRVAGNKDLYLGTFSTQEEAAEAYDVAAIKFRGLSAVTNFDMSRYDVKTILDSSTLPIGGAAKRLKDMEQVESLNNVNHVNVDQDHHHHSLIINNNTSHNLTDHQTINNYAATNAAAAAAANWHGLSFQQHPYNTNMQLQNYPFGGAQTQKLWCKQEQDSDDHNAYTTSDIHHQQLQLGNNAIANNTHNFFGLQNIMSMDSASMDNNSSGSNSVVYGGGDHGGYGGYMIPMAIGNDANESETKGFGYENVFGNTDPYAARNLYYHHQQQQLSFDEGSNCNNNNNWVPTAIPTLAPRTSNVSLCPPFTLLHE</sequence>
<dbReference type="EMBL" id="ASHM01036533">
    <property type="protein sequence ID" value="PNX79743.1"/>
    <property type="molecule type" value="Genomic_DNA"/>
</dbReference>
<evidence type="ECO:0000313" key="8">
    <source>
        <dbReference type="Proteomes" id="UP000236291"/>
    </source>
</evidence>
<dbReference type="PANTHER" id="PTHR32467:SF72">
    <property type="entry name" value="AP2-LIKE ETHYLENE-RESPONSIVE TRANSCRIPTION FACTOR BBM"/>
    <property type="match status" value="1"/>
</dbReference>
<comment type="caution">
    <text evidence="7">The sequence shown here is derived from an EMBL/GenBank/DDBJ whole genome shotgun (WGS) entry which is preliminary data.</text>
</comment>
<dbReference type="InterPro" id="IPR001471">
    <property type="entry name" value="AP2/ERF_dom"/>
</dbReference>
<dbReference type="AlphaFoldDB" id="A0A2K3LMJ3"/>
<evidence type="ECO:0000256" key="4">
    <source>
        <dbReference type="ARBA" id="ARBA00023163"/>
    </source>
</evidence>
<protein>
    <submittedName>
        <fullName evidence="7">Ap2-like ethylene-responsive transcription factor bbm2-like protein</fullName>
    </submittedName>
</protein>
<keyword evidence="3" id="KW-0238">DNA-binding</keyword>
<organism evidence="7 8">
    <name type="scientific">Trifolium pratense</name>
    <name type="common">Red clover</name>
    <dbReference type="NCBI Taxonomy" id="57577"/>
    <lineage>
        <taxon>Eukaryota</taxon>
        <taxon>Viridiplantae</taxon>
        <taxon>Streptophyta</taxon>
        <taxon>Embryophyta</taxon>
        <taxon>Tracheophyta</taxon>
        <taxon>Spermatophyta</taxon>
        <taxon>Magnoliopsida</taxon>
        <taxon>eudicotyledons</taxon>
        <taxon>Gunneridae</taxon>
        <taxon>Pentapetalae</taxon>
        <taxon>rosids</taxon>
        <taxon>fabids</taxon>
        <taxon>Fabales</taxon>
        <taxon>Fabaceae</taxon>
        <taxon>Papilionoideae</taxon>
        <taxon>50 kb inversion clade</taxon>
        <taxon>NPAAA clade</taxon>
        <taxon>Hologalegina</taxon>
        <taxon>IRL clade</taxon>
        <taxon>Trifolieae</taxon>
        <taxon>Trifolium</taxon>
    </lineage>
</organism>
<reference evidence="7 8" key="1">
    <citation type="journal article" date="2014" name="Am. J. Bot.">
        <title>Genome assembly and annotation for red clover (Trifolium pratense; Fabaceae).</title>
        <authorList>
            <person name="Istvanek J."/>
            <person name="Jaros M."/>
            <person name="Krenek A."/>
            <person name="Repkova J."/>
        </authorList>
    </citation>
    <scope>NUCLEOTIDE SEQUENCE [LARGE SCALE GENOMIC DNA]</scope>
    <source>
        <strain evidence="8">cv. Tatra</strain>
        <tissue evidence="7">Young leaves</tissue>
    </source>
</reference>
<proteinExistence type="predicted"/>
<reference evidence="7 8" key="2">
    <citation type="journal article" date="2017" name="Front. Plant Sci.">
        <title>Gene Classification and Mining of Molecular Markers Useful in Red Clover (Trifolium pratense) Breeding.</title>
        <authorList>
            <person name="Istvanek J."/>
            <person name="Dluhosova J."/>
            <person name="Dluhos P."/>
            <person name="Patkova L."/>
            <person name="Nedelnik J."/>
            <person name="Repkova J."/>
        </authorList>
    </citation>
    <scope>NUCLEOTIDE SEQUENCE [LARGE SCALE GENOMIC DNA]</scope>
    <source>
        <strain evidence="8">cv. Tatra</strain>
        <tissue evidence="7">Young leaves</tissue>
    </source>
</reference>
<dbReference type="SUPFAM" id="SSF54171">
    <property type="entry name" value="DNA-binding domain"/>
    <property type="match status" value="1"/>
</dbReference>
<dbReference type="SMART" id="SM00380">
    <property type="entry name" value="AP2"/>
    <property type="match status" value="1"/>
</dbReference>
<dbReference type="PROSITE" id="PS51032">
    <property type="entry name" value="AP2_ERF"/>
    <property type="match status" value="1"/>
</dbReference>